<evidence type="ECO:0000256" key="6">
    <source>
        <dbReference type="SAM" id="Phobius"/>
    </source>
</evidence>
<dbReference type="InterPro" id="IPR051461">
    <property type="entry name" value="UPF0750_membrane"/>
</dbReference>
<evidence type="ECO:0000256" key="1">
    <source>
        <dbReference type="ARBA" id="ARBA00004651"/>
    </source>
</evidence>
<evidence type="ECO:0000313" key="8">
    <source>
        <dbReference type="EMBL" id="KKB26743.1"/>
    </source>
</evidence>
<feature type="transmembrane region" description="Helical" evidence="6">
    <location>
        <begin position="287"/>
        <end position="310"/>
    </location>
</feature>
<dbReference type="PANTHER" id="PTHR33545">
    <property type="entry name" value="UPF0750 MEMBRANE PROTEIN YITT-RELATED"/>
    <property type="match status" value="1"/>
</dbReference>
<comment type="subcellular location">
    <subcellularLocation>
        <location evidence="1">Cell membrane</location>
        <topology evidence="1">Multi-pass membrane protein</topology>
    </subcellularLocation>
</comment>
<gene>
    <name evidence="8" type="ORF">MMELEA_01260</name>
</gene>
<evidence type="ECO:0000256" key="4">
    <source>
        <dbReference type="ARBA" id="ARBA00022989"/>
    </source>
</evidence>
<proteinExistence type="predicted"/>
<keyword evidence="5 6" id="KW-0472">Membrane</keyword>
<evidence type="ECO:0000256" key="3">
    <source>
        <dbReference type="ARBA" id="ARBA00022692"/>
    </source>
</evidence>
<feature type="transmembrane region" description="Helical" evidence="6">
    <location>
        <begin position="76"/>
        <end position="98"/>
    </location>
</feature>
<keyword evidence="4 6" id="KW-1133">Transmembrane helix</keyword>
<dbReference type="PANTHER" id="PTHR33545:SF5">
    <property type="entry name" value="UPF0750 MEMBRANE PROTEIN YITT"/>
    <property type="match status" value="1"/>
</dbReference>
<feature type="transmembrane region" description="Helical" evidence="6">
    <location>
        <begin position="236"/>
        <end position="266"/>
    </location>
</feature>
<feature type="transmembrane region" description="Helical" evidence="6">
    <location>
        <begin position="140"/>
        <end position="158"/>
    </location>
</feature>
<dbReference type="InterPro" id="IPR015867">
    <property type="entry name" value="N-reg_PII/ATP_PRibTrfase_C"/>
</dbReference>
<dbReference type="GO" id="GO:0005886">
    <property type="term" value="C:plasma membrane"/>
    <property type="evidence" value="ECO:0007669"/>
    <property type="project" value="UniProtKB-SubCell"/>
</dbReference>
<feature type="transmembrane region" description="Helical" evidence="6">
    <location>
        <begin position="362"/>
        <end position="380"/>
    </location>
</feature>
<dbReference type="STRING" id="29561.MM26B8_04490"/>
<evidence type="ECO:0000313" key="9">
    <source>
        <dbReference type="Proteomes" id="UP000033750"/>
    </source>
</evidence>
<dbReference type="Pfam" id="PF10035">
    <property type="entry name" value="DUF2179"/>
    <property type="match status" value="1"/>
</dbReference>
<evidence type="ECO:0000256" key="5">
    <source>
        <dbReference type="ARBA" id="ARBA00023136"/>
    </source>
</evidence>
<dbReference type="EMBL" id="JZXN01000017">
    <property type="protein sequence ID" value="KKB26743.1"/>
    <property type="molecule type" value="Genomic_DNA"/>
</dbReference>
<dbReference type="OrthoDB" id="400763at2"/>
<keyword evidence="2" id="KW-1003">Cell membrane</keyword>
<feature type="transmembrane region" description="Helical" evidence="6">
    <location>
        <begin position="165"/>
        <end position="186"/>
    </location>
</feature>
<dbReference type="PATRIC" id="fig|1264554.4.peg.158"/>
<evidence type="ECO:0000259" key="7">
    <source>
        <dbReference type="Pfam" id="PF10035"/>
    </source>
</evidence>
<feature type="domain" description="DUF2179" evidence="7">
    <location>
        <begin position="412"/>
        <end position="464"/>
    </location>
</feature>
<dbReference type="RefSeq" id="WP_046097079.1">
    <property type="nucleotide sequence ID" value="NZ_JZXN01000017.1"/>
</dbReference>
<evidence type="ECO:0000256" key="2">
    <source>
        <dbReference type="ARBA" id="ARBA00022475"/>
    </source>
</evidence>
<keyword evidence="3 6" id="KW-0812">Transmembrane</keyword>
<dbReference type="Proteomes" id="UP000033750">
    <property type="component" value="Unassembled WGS sequence"/>
</dbReference>
<accession>A0A0F5H0L5</accession>
<keyword evidence="9" id="KW-1185">Reference proteome</keyword>
<name>A0A0F5H0L5_9BACT</name>
<reference evidence="8 9" key="1">
    <citation type="submission" date="2015-03" db="EMBL/GenBank/DDBJ databases">
        <title>Genome sequence of Mycoplasma meleagridis strain ATCC 25294.</title>
        <authorList>
            <person name="Yacoub E."/>
            <person name="Blanchard A."/>
            <person name="Sirand-Pugnet P."/>
            <person name="Mardassi B.B.A."/>
        </authorList>
    </citation>
    <scope>NUCLEOTIDE SEQUENCE [LARGE SCALE GENOMIC DNA]</scope>
    <source>
        <strain evidence="8 9">ATCC 25294</strain>
    </source>
</reference>
<dbReference type="InterPro" id="IPR019264">
    <property type="entry name" value="DUF2179"/>
</dbReference>
<organism evidence="8 9">
    <name type="scientific">Mycoplasmopsis meleagridis ATCC 25294</name>
    <dbReference type="NCBI Taxonomy" id="1264554"/>
    <lineage>
        <taxon>Bacteria</taxon>
        <taxon>Bacillati</taxon>
        <taxon>Mycoplasmatota</taxon>
        <taxon>Mycoplasmoidales</taxon>
        <taxon>Metamycoplasmataceae</taxon>
        <taxon>Mycoplasmopsis</taxon>
    </lineage>
</organism>
<sequence length="473" mass="52959">MTLNDEKENFKTIDQKVNSDETSVEENADGSMFDIFTNEPDSPIQQIIKKKNTKYRYTKLSNFVLKFSRFYAPMPIYKIALFTAFFAIIFGVVGIFFVKNPGIYNFGLAAIGQAISRLTNVLLRSNPEITVTIYNIIDQALFWILYLILSIPIFWFGLKKVGKTYTWLTLEFLVISSLVSFALGQIPNIGNVNIFGDFTTASLSDNFKNAIAQDLWYGKTLIWQLIPLQWNDGGAIVAQIIFAVVYGIILAFFFAIIAIMGGGAGVTGIIGEYMSTVKHKNFGTINSYINIVIMIISVLIGTYIAGSLVLNDLSKLVDNYNKNGLNSLPENIRNAFSSSNLDGLTKLAKNEWNTTLYFSPNMISTFICNFVFAAALNSLFPRYKVIQLKIFSPHMSAIRKVIVEDKKTINSFTISKGIGGYSGHEMKVLTAITLYKQVPRLIKKIRQIDQNSLITINNIAAVDGNIYIPESKF</sequence>
<dbReference type="AlphaFoldDB" id="A0A0F5H0L5"/>
<comment type="caution">
    <text evidence="8">The sequence shown here is derived from an EMBL/GenBank/DDBJ whole genome shotgun (WGS) entry which is preliminary data.</text>
</comment>
<protein>
    <recommendedName>
        <fullName evidence="7">DUF2179 domain-containing protein</fullName>
    </recommendedName>
</protein>
<dbReference type="Gene3D" id="3.30.70.120">
    <property type="match status" value="1"/>
</dbReference>